<gene>
    <name evidence="1" type="ORF">TCIL3000_9_3490</name>
</gene>
<dbReference type="AlphaFoldDB" id="G0UU88"/>
<evidence type="ECO:0000313" key="1">
    <source>
        <dbReference type="EMBL" id="CCC92952.1"/>
    </source>
</evidence>
<protein>
    <submittedName>
        <fullName evidence="1">Uncharacterized protein</fullName>
    </submittedName>
</protein>
<proteinExistence type="predicted"/>
<organism evidence="1">
    <name type="scientific">Trypanosoma congolense (strain IL3000)</name>
    <dbReference type="NCBI Taxonomy" id="1068625"/>
    <lineage>
        <taxon>Eukaryota</taxon>
        <taxon>Discoba</taxon>
        <taxon>Euglenozoa</taxon>
        <taxon>Kinetoplastea</taxon>
        <taxon>Metakinetoplastina</taxon>
        <taxon>Trypanosomatida</taxon>
        <taxon>Trypanosomatidae</taxon>
        <taxon>Trypanosoma</taxon>
        <taxon>Nannomonas</taxon>
    </lineage>
</organism>
<name>G0UU88_TRYCI</name>
<reference evidence="1" key="1">
    <citation type="journal article" date="2012" name="Proc. Natl. Acad. Sci. U.S.A.">
        <title>Antigenic diversity is generated by distinct evolutionary mechanisms in African trypanosome species.</title>
        <authorList>
            <person name="Jackson A.P."/>
            <person name="Berry A."/>
            <person name="Aslett M."/>
            <person name="Allison H.C."/>
            <person name="Burton P."/>
            <person name="Vavrova-Anderson J."/>
            <person name="Brown R."/>
            <person name="Browne H."/>
            <person name="Corton N."/>
            <person name="Hauser H."/>
            <person name="Gamble J."/>
            <person name="Gilderthorp R."/>
            <person name="Marcello L."/>
            <person name="McQuillan J."/>
            <person name="Otto T.D."/>
            <person name="Quail M.A."/>
            <person name="Sanders M.J."/>
            <person name="van Tonder A."/>
            <person name="Ginger M.L."/>
            <person name="Field M.C."/>
            <person name="Barry J.D."/>
            <person name="Hertz-Fowler C."/>
            <person name="Berriman M."/>
        </authorList>
    </citation>
    <scope>NUCLEOTIDE SEQUENCE</scope>
    <source>
        <strain evidence="1">IL3000</strain>
    </source>
</reference>
<dbReference type="EMBL" id="HE575322">
    <property type="protein sequence ID" value="CCC92952.1"/>
    <property type="molecule type" value="Genomic_DNA"/>
</dbReference>
<sequence length="99" mass="10610">MLPCGLVWTVTDDADLGIVNLAEGEDGKARESVCVCGGKELTMRGVADCRDGGISNLWDNVPTGLLASEQGDDQYQIQDFLLPCLPMILPLSVSKVSFH</sequence>
<accession>G0UU88</accession>